<reference evidence="2" key="1">
    <citation type="journal article" date="2013" name="Mol. Plant Microbe Interact.">
        <title>Global aspects of pacC regulation of pathogenicity genes in Colletotrichum gloeosporioides as revealed by transcriptome analysis.</title>
        <authorList>
            <person name="Alkan N."/>
            <person name="Meng X."/>
            <person name="Friedlander G."/>
            <person name="Reuveni E."/>
            <person name="Sukno S."/>
            <person name="Sherman A."/>
            <person name="Thon M."/>
            <person name="Fluhr R."/>
            <person name="Prusky D."/>
        </authorList>
    </citation>
    <scope>NUCLEOTIDE SEQUENCE [LARGE SCALE GENOMIC DNA]</scope>
    <source>
        <strain evidence="2">Cg-14</strain>
    </source>
</reference>
<dbReference type="AlphaFoldDB" id="T0KV29"/>
<sequence length="75" mass="8231">MLGGKGLGNFSIKDSFLRSDNDDIEVGQDSFVVAWQKDMIHLSACQTTRILGTQSPAAFYVSDGDGTAVRNQRHR</sequence>
<dbReference type="Proteomes" id="UP000015530">
    <property type="component" value="Unassembled WGS sequence"/>
</dbReference>
<evidence type="ECO:0000313" key="2">
    <source>
        <dbReference type="Proteomes" id="UP000015530"/>
    </source>
</evidence>
<comment type="caution">
    <text evidence="1">The sequence shown here is derived from an EMBL/GenBank/DDBJ whole genome shotgun (WGS) entry which is preliminary data.</text>
</comment>
<protein>
    <submittedName>
        <fullName evidence="1">Uncharacterized protein</fullName>
    </submittedName>
</protein>
<evidence type="ECO:0000313" key="1">
    <source>
        <dbReference type="EMBL" id="EQB59412.1"/>
    </source>
</evidence>
<accession>T0KV29</accession>
<name>T0KV29_COLGC</name>
<dbReference type="HOGENOM" id="CLU_2670914_0_0_1"/>
<dbReference type="EMBL" id="AMYD01000052">
    <property type="protein sequence ID" value="EQB59412.1"/>
    <property type="molecule type" value="Genomic_DNA"/>
</dbReference>
<gene>
    <name evidence="1" type="ORF">CGLO_00200</name>
</gene>
<organism evidence="1 2">
    <name type="scientific">Colletotrichum gloeosporioides (strain Cg-14)</name>
    <name type="common">Anthracnose fungus</name>
    <name type="synonym">Glomerella cingulata</name>
    <dbReference type="NCBI Taxonomy" id="1237896"/>
    <lineage>
        <taxon>Eukaryota</taxon>
        <taxon>Fungi</taxon>
        <taxon>Dikarya</taxon>
        <taxon>Ascomycota</taxon>
        <taxon>Pezizomycotina</taxon>
        <taxon>Sordariomycetes</taxon>
        <taxon>Hypocreomycetidae</taxon>
        <taxon>Glomerellales</taxon>
        <taxon>Glomerellaceae</taxon>
        <taxon>Colletotrichum</taxon>
        <taxon>Colletotrichum gloeosporioides species complex</taxon>
    </lineage>
</organism>
<proteinExistence type="predicted"/>